<proteinExistence type="predicted"/>
<keyword evidence="3" id="KW-1185">Reference proteome</keyword>
<evidence type="ECO:0000313" key="2">
    <source>
        <dbReference type="EMBL" id="MDN7129846.1"/>
    </source>
</evidence>
<protein>
    <recommendedName>
        <fullName evidence="4">Lipoprotein</fullName>
    </recommendedName>
</protein>
<gene>
    <name evidence="2" type="ORF">J6I92_08175</name>
</gene>
<feature type="signal peptide" evidence="1">
    <location>
        <begin position="1"/>
        <end position="19"/>
    </location>
</feature>
<keyword evidence="1" id="KW-0732">Signal</keyword>
<dbReference type="EMBL" id="JAGGJC010000003">
    <property type="protein sequence ID" value="MDN7129846.1"/>
    <property type="molecule type" value="Genomic_DNA"/>
</dbReference>
<dbReference type="RefSeq" id="WP_301834544.1">
    <property type="nucleotide sequence ID" value="NZ_JAGGJC010000003.1"/>
</dbReference>
<accession>A0ABT8MIT5</accession>
<dbReference type="PROSITE" id="PS51257">
    <property type="entry name" value="PROKAR_LIPOPROTEIN"/>
    <property type="match status" value="1"/>
</dbReference>
<reference evidence="2 3" key="1">
    <citation type="submission" date="2021-03" db="EMBL/GenBank/DDBJ databases">
        <title>Pseudidiomarina terrestris, a new bacterium isolated from saline soil.</title>
        <authorList>
            <person name="Galisteo C."/>
            <person name="De La Haba R."/>
            <person name="Sanchez-Porro C."/>
            <person name="Ventosa A."/>
        </authorList>
    </citation>
    <scope>NUCLEOTIDE SEQUENCE [LARGE SCALE GENOMIC DNA]</scope>
    <source>
        <strain evidence="3">1APR75-15</strain>
    </source>
</reference>
<evidence type="ECO:0000313" key="3">
    <source>
        <dbReference type="Proteomes" id="UP001169491"/>
    </source>
</evidence>
<dbReference type="Proteomes" id="UP001169491">
    <property type="component" value="Unassembled WGS sequence"/>
</dbReference>
<comment type="caution">
    <text evidence="2">The sequence shown here is derived from an EMBL/GenBank/DDBJ whole genome shotgun (WGS) entry which is preliminary data.</text>
</comment>
<name>A0ABT8MIT5_9GAMM</name>
<evidence type="ECO:0000256" key="1">
    <source>
        <dbReference type="SAM" id="SignalP"/>
    </source>
</evidence>
<feature type="chain" id="PRO_5046077129" description="Lipoprotein" evidence="1">
    <location>
        <begin position="20"/>
        <end position="163"/>
    </location>
</feature>
<sequence length="163" mass="17938">MRILTMVIGSLMLSGCATIGMMPADTSEVDFDSTEGKTGWSQYQHGETFHDYNIDQVYEAAKVGLGNAGFSLRRADKSKGVVIGEHGMTAHDWNVIAGVYFKEQSQDNTQVRVIVEGSKDIGFSGDVTSDGWSGKILSGMRSYLNDTYQAVLKVDKDDIKQRR</sequence>
<organism evidence="2 3">
    <name type="scientific">Pseudidiomarina terrestris</name>
    <dbReference type="NCBI Taxonomy" id="2820060"/>
    <lineage>
        <taxon>Bacteria</taxon>
        <taxon>Pseudomonadati</taxon>
        <taxon>Pseudomonadota</taxon>
        <taxon>Gammaproteobacteria</taxon>
        <taxon>Alteromonadales</taxon>
        <taxon>Idiomarinaceae</taxon>
        <taxon>Pseudidiomarina</taxon>
    </lineage>
</organism>
<evidence type="ECO:0008006" key="4">
    <source>
        <dbReference type="Google" id="ProtNLM"/>
    </source>
</evidence>